<accession>A0AAD0SSM5</accession>
<feature type="domain" description="GGDEF" evidence="3">
    <location>
        <begin position="191"/>
        <end position="329"/>
    </location>
</feature>
<evidence type="ECO:0000259" key="1">
    <source>
        <dbReference type="PROSITE" id="PS50112"/>
    </source>
</evidence>
<dbReference type="GO" id="GO:0003824">
    <property type="term" value="F:catalytic activity"/>
    <property type="evidence" value="ECO:0007669"/>
    <property type="project" value="UniProtKB-ARBA"/>
</dbReference>
<dbReference type="InterPro" id="IPR000160">
    <property type="entry name" value="GGDEF_dom"/>
</dbReference>
<keyword evidence="5" id="KW-1185">Reference proteome</keyword>
<dbReference type="Gene3D" id="3.20.20.450">
    <property type="entry name" value="EAL domain"/>
    <property type="match status" value="1"/>
</dbReference>
<dbReference type="InterPro" id="IPR035919">
    <property type="entry name" value="EAL_sf"/>
</dbReference>
<dbReference type="CDD" id="cd00130">
    <property type="entry name" value="PAS"/>
    <property type="match status" value="1"/>
</dbReference>
<dbReference type="EMBL" id="CP032100">
    <property type="protein sequence ID" value="AXX90409.1"/>
    <property type="molecule type" value="Genomic_DNA"/>
</dbReference>
<dbReference type="PROSITE" id="PS50887">
    <property type="entry name" value="GGDEF"/>
    <property type="match status" value="1"/>
</dbReference>
<dbReference type="Pfam" id="PF00990">
    <property type="entry name" value="GGDEF"/>
    <property type="match status" value="1"/>
</dbReference>
<evidence type="ECO:0000313" key="4">
    <source>
        <dbReference type="EMBL" id="AXX90409.1"/>
    </source>
</evidence>
<organism evidence="4 5">
    <name type="scientific">Arcobacter suis CECT 7833</name>
    <dbReference type="NCBI Taxonomy" id="663365"/>
    <lineage>
        <taxon>Bacteria</taxon>
        <taxon>Pseudomonadati</taxon>
        <taxon>Campylobacterota</taxon>
        <taxon>Epsilonproteobacteria</taxon>
        <taxon>Campylobacterales</taxon>
        <taxon>Arcobacteraceae</taxon>
        <taxon>Arcobacter</taxon>
    </lineage>
</organism>
<dbReference type="CDD" id="cd01949">
    <property type="entry name" value="GGDEF"/>
    <property type="match status" value="1"/>
</dbReference>
<dbReference type="InterPro" id="IPR000014">
    <property type="entry name" value="PAS"/>
</dbReference>
<dbReference type="InterPro" id="IPR001633">
    <property type="entry name" value="EAL_dom"/>
</dbReference>
<dbReference type="NCBIfam" id="TIGR00229">
    <property type="entry name" value="sensory_box"/>
    <property type="match status" value="1"/>
</dbReference>
<proteinExistence type="predicted"/>
<name>A0AAD0SSM5_9BACT</name>
<dbReference type="SMART" id="SM00052">
    <property type="entry name" value="EAL"/>
    <property type="match status" value="1"/>
</dbReference>
<dbReference type="PROSITE" id="PS50883">
    <property type="entry name" value="EAL"/>
    <property type="match status" value="1"/>
</dbReference>
<reference evidence="4 5" key="1">
    <citation type="submission" date="2018-08" db="EMBL/GenBank/DDBJ databases">
        <title>Complete genome of the Arcobacter suis type strain LMG 26152.</title>
        <authorList>
            <person name="Miller W.G."/>
            <person name="Yee E."/>
            <person name="Bono J.L."/>
        </authorList>
    </citation>
    <scope>NUCLEOTIDE SEQUENCE [LARGE SCALE GENOMIC DNA]</scope>
    <source>
        <strain evidence="4 5">CECT 7833</strain>
    </source>
</reference>
<feature type="domain" description="PAS" evidence="1">
    <location>
        <begin position="40"/>
        <end position="110"/>
    </location>
</feature>
<evidence type="ECO:0000259" key="3">
    <source>
        <dbReference type="PROSITE" id="PS50887"/>
    </source>
</evidence>
<dbReference type="PROSITE" id="PS50112">
    <property type="entry name" value="PAS"/>
    <property type="match status" value="1"/>
</dbReference>
<dbReference type="InterPro" id="IPR035965">
    <property type="entry name" value="PAS-like_dom_sf"/>
</dbReference>
<dbReference type="InterPro" id="IPR043128">
    <property type="entry name" value="Rev_trsase/Diguanyl_cyclase"/>
</dbReference>
<feature type="domain" description="EAL" evidence="2">
    <location>
        <begin position="338"/>
        <end position="585"/>
    </location>
</feature>
<dbReference type="CDD" id="cd01948">
    <property type="entry name" value="EAL"/>
    <property type="match status" value="1"/>
</dbReference>
<dbReference type="AlphaFoldDB" id="A0AAD0SSM5"/>
<dbReference type="Gene3D" id="3.30.70.270">
    <property type="match status" value="1"/>
</dbReference>
<dbReference type="InterPro" id="IPR052155">
    <property type="entry name" value="Biofilm_reg_signaling"/>
</dbReference>
<dbReference type="SMART" id="SM00091">
    <property type="entry name" value="PAS"/>
    <property type="match status" value="1"/>
</dbReference>
<dbReference type="NCBIfam" id="TIGR00254">
    <property type="entry name" value="GGDEF"/>
    <property type="match status" value="1"/>
</dbReference>
<gene>
    <name evidence="4" type="ORF">ASUIS_1947</name>
</gene>
<dbReference type="InterPro" id="IPR029787">
    <property type="entry name" value="Nucleotide_cyclase"/>
</dbReference>
<dbReference type="SUPFAM" id="SSF55785">
    <property type="entry name" value="PYP-like sensor domain (PAS domain)"/>
    <property type="match status" value="1"/>
</dbReference>
<dbReference type="SUPFAM" id="SSF55073">
    <property type="entry name" value="Nucleotide cyclase"/>
    <property type="match status" value="1"/>
</dbReference>
<dbReference type="SUPFAM" id="SSF141868">
    <property type="entry name" value="EAL domain-like"/>
    <property type="match status" value="1"/>
</dbReference>
<evidence type="ECO:0000313" key="5">
    <source>
        <dbReference type="Proteomes" id="UP000263040"/>
    </source>
</evidence>
<dbReference type="FunFam" id="3.30.70.270:FF:000001">
    <property type="entry name" value="Diguanylate cyclase domain protein"/>
    <property type="match status" value="1"/>
</dbReference>
<evidence type="ECO:0000259" key="2">
    <source>
        <dbReference type="PROSITE" id="PS50883"/>
    </source>
</evidence>
<dbReference type="PANTHER" id="PTHR44757:SF2">
    <property type="entry name" value="BIOFILM ARCHITECTURE MAINTENANCE PROTEIN MBAA"/>
    <property type="match status" value="1"/>
</dbReference>
<dbReference type="SMART" id="SM00267">
    <property type="entry name" value="GGDEF"/>
    <property type="match status" value="1"/>
</dbReference>
<protein>
    <submittedName>
        <fullName evidence="4">PAS sensor-containing diguanylate cyclase/phosphodiesterase</fullName>
    </submittedName>
</protein>
<dbReference type="Gene3D" id="3.30.450.20">
    <property type="entry name" value="PAS domain"/>
    <property type="match status" value="1"/>
</dbReference>
<dbReference type="KEGG" id="asui:ASUIS_1947"/>
<dbReference type="Proteomes" id="UP000263040">
    <property type="component" value="Chromosome"/>
</dbReference>
<dbReference type="PANTHER" id="PTHR44757">
    <property type="entry name" value="DIGUANYLATE CYCLASE DGCP"/>
    <property type="match status" value="1"/>
</dbReference>
<sequence length="585" mass="67525">MFINRILTKNDGQKMKIQIGAEISKQKELENQILKEKDDFINSFKILIDSILEGIIIYDENTYCIRVNAVAPKLLGYTSQEMIGKHALDFVAPTFKDVVKKVIQNHNQEQYEAELIRKDSSILPVILRSRDLVLLGKKIRVTAIIDMSEIKKKEKKILELAYYDSLTTLPNRLLLKDLLAVMIKRVERNNHYGALLFIDLDNFKMVNDTKGHDIGDFVLIETAKRLQNTIRETDLISRLGGDEFIIVLEIPESNKEVAINNINIAAKKILEEIKKPYLISNFDFRLTVSIGIALFENNEFSIDELMKFADTAMYSSKANGRNRFTYFDPILQQMVEQKAHLFERLDKAIEKESMILYYQPQIKIKNNQPLIVGMEALIRWNDEKIIPPNDFIPLAEETGLIIPLGKWILIQVMEQIKIWENDFIKKDWQVSVNISYKQFEKNEFLDLIKSLIEEYQINPAKLKLELTESLLIKNTQENLNKIKEINKLGVSLSIDDFGTGYSSLAYLKQLSISELKIDQSFIKDLVIDSNDFIIVETILSIGDKFNLEVVAEGVETKEQYEKLLLMGCSYFQGYLFGKPNNPNLL</sequence>
<dbReference type="Pfam" id="PF13426">
    <property type="entry name" value="PAS_9"/>
    <property type="match status" value="1"/>
</dbReference>
<dbReference type="Pfam" id="PF00563">
    <property type="entry name" value="EAL"/>
    <property type="match status" value="1"/>
</dbReference>